<protein>
    <recommendedName>
        <fullName evidence="1">Protein kinase domain-containing protein</fullName>
    </recommendedName>
</protein>
<evidence type="ECO:0000313" key="3">
    <source>
        <dbReference type="Proteomes" id="UP000274822"/>
    </source>
</evidence>
<dbReference type="GO" id="GO:0004672">
    <property type="term" value="F:protein kinase activity"/>
    <property type="evidence" value="ECO:0007669"/>
    <property type="project" value="InterPro"/>
</dbReference>
<dbReference type="SUPFAM" id="SSF56112">
    <property type="entry name" value="Protein kinase-like (PK-like)"/>
    <property type="match status" value="1"/>
</dbReference>
<dbReference type="InterPro" id="IPR000719">
    <property type="entry name" value="Prot_kinase_dom"/>
</dbReference>
<dbReference type="PROSITE" id="PS50011">
    <property type="entry name" value="PROTEIN_KINASE_DOM"/>
    <property type="match status" value="1"/>
</dbReference>
<gene>
    <name evidence="2" type="ORF">BC938DRAFT_471263</name>
</gene>
<comment type="caution">
    <text evidence="2">The sequence shown here is derived from an EMBL/GenBank/DDBJ whole genome shotgun (WGS) entry which is preliminary data.</text>
</comment>
<accession>A0A433Q8H1</accession>
<dbReference type="Proteomes" id="UP000274822">
    <property type="component" value="Unassembled WGS sequence"/>
</dbReference>
<organism evidence="2 3">
    <name type="scientific">Jimgerdemannia flammicorona</name>
    <dbReference type="NCBI Taxonomy" id="994334"/>
    <lineage>
        <taxon>Eukaryota</taxon>
        <taxon>Fungi</taxon>
        <taxon>Fungi incertae sedis</taxon>
        <taxon>Mucoromycota</taxon>
        <taxon>Mucoromycotina</taxon>
        <taxon>Endogonomycetes</taxon>
        <taxon>Endogonales</taxon>
        <taxon>Endogonaceae</taxon>
        <taxon>Jimgerdemannia</taxon>
    </lineage>
</organism>
<dbReference type="AlphaFoldDB" id="A0A433Q8H1"/>
<keyword evidence="3" id="KW-1185">Reference proteome</keyword>
<sequence>MGEQEEERKKNNSHQWLEDTISEKGIMLIPFEELRKGKYAGHGTYGTVYEAMLNEKTVAIKEDESSDDLVHDVKVFALLGTHPNIVKFLGVTK</sequence>
<dbReference type="EMBL" id="RBNJ01011270">
    <property type="protein sequence ID" value="RUS26077.1"/>
    <property type="molecule type" value="Genomic_DNA"/>
</dbReference>
<evidence type="ECO:0000259" key="1">
    <source>
        <dbReference type="PROSITE" id="PS50011"/>
    </source>
</evidence>
<evidence type="ECO:0000313" key="2">
    <source>
        <dbReference type="EMBL" id="RUS26077.1"/>
    </source>
</evidence>
<dbReference type="Gene3D" id="3.30.200.20">
    <property type="entry name" value="Phosphorylase Kinase, domain 1"/>
    <property type="match status" value="1"/>
</dbReference>
<reference evidence="2 3" key="1">
    <citation type="journal article" date="2018" name="New Phytol.">
        <title>Phylogenomics of Endogonaceae and evolution of mycorrhizas within Mucoromycota.</title>
        <authorList>
            <person name="Chang Y."/>
            <person name="Desiro A."/>
            <person name="Na H."/>
            <person name="Sandor L."/>
            <person name="Lipzen A."/>
            <person name="Clum A."/>
            <person name="Barry K."/>
            <person name="Grigoriev I.V."/>
            <person name="Martin F.M."/>
            <person name="Stajich J.E."/>
            <person name="Smith M.E."/>
            <person name="Bonito G."/>
            <person name="Spatafora J.W."/>
        </authorList>
    </citation>
    <scope>NUCLEOTIDE SEQUENCE [LARGE SCALE GENOMIC DNA]</scope>
    <source>
        <strain evidence="2 3">AD002</strain>
    </source>
</reference>
<proteinExistence type="predicted"/>
<dbReference type="GO" id="GO:0005524">
    <property type="term" value="F:ATP binding"/>
    <property type="evidence" value="ECO:0007669"/>
    <property type="project" value="InterPro"/>
</dbReference>
<name>A0A433Q8H1_9FUNG</name>
<feature type="domain" description="Protein kinase" evidence="1">
    <location>
        <begin position="34"/>
        <end position="93"/>
    </location>
</feature>
<dbReference type="InterPro" id="IPR011009">
    <property type="entry name" value="Kinase-like_dom_sf"/>
</dbReference>